<dbReference type="Pfam" id="PF22479">
    <property type="entry name" value="Pam3_gp18"/>
    <property type="match status" value="1"/>
</dbReference>
<keyword evidence="3" id="KW-1185">Reference proteome</keyword>
<evidence type="ECO:0000313" key="2">
    <source>
        <dbReference type="EMBL" id="TDE17720.1"/>
    </source>
</evidence>
<protein>
    <recommendedName>
        <fullName evidence="1">Cyanophage baseplate Pam3 plug gp18 domain-containing protein</fullName>
    </recommendedName>
</protein>
<evidence type="ECO:0000313" key="3">
    <source>
        <dbReference type="Proteomes" id="UP000294850"/>
    </source>
</evidence>
<reference evidence="2 3" key="1">
    <citation type="submission" date="2019-03" db="EMBL/GenBank/DDBJ databases">
        <title>Dyadobacter AR-3-6 sp. nov., isolated from arctic soil.</title>
        <authorList>
            <person name="Chaudhary D.K."/>
        </authorList>
    </citation>
    <scope>NUCLEOTIDE SEQUENCE [LARGE SCALE GENOMIC DNA]</scope>
    <source>
        <strain evidence="2 3">AR-3-6</strain>
    </source>
</reference>
<dbReference type="InterPro" id="IPR054252">
    <property type="entry name" value="Pam3_gp18"/>
</dbReference>
<dbReference type="AlphaFoldDB" id="A0A4R5DYV2"/>
<evidence type="ECO:0000259" key="1">
    <source>
        <dbReference type="Pfam" id="PF22479"/>
    </source>
</evidence>
<proteinExistence type="predicted"/>
<dbReference type="Proteomes" id="UP000294850">
    <property type="component" value="Unassembled WGS sequence"/>
</dbReference>
<organism evidence="2 3">
    <name type="scientific">Dyadobacter psychrotolerans</name>
    <dbReference type="NCBI Taxonomy" id="2541721"/>
    <lineage>
        <taxon>Bacteria</taxon>
        <taxon>Pseudomonadati</taxon>
        <taxon>Bacteroidota</taxon>
        <taxon>Cytophagia</taxon>
        <taxon>Cytophagales</taxon>
        <taxon>Spirosomataceae</taxon>
        <taxon>Dyadobacter</taxon>
    </lineage>
</organism>
<feature type="domain" description="Cyanophage baseplate Pam3 plug gp18" evidence="1">
    <location>
        <begin position="2"/>
        <end position="99"/>
    </location>
</feature>
<dbReference type="EMBL" id="SMFL01000002">
    <property type="protein sequence ID" value="TDE17720.1"/>
    <property type="molecule type" value="Genomic_DNA"/>
</dbReference>
<dbReference type="RefSeq" id="WP_131957586.1">
    <property type="nucleotide sequence ID" value="NZ_SMFL01000002.1"/>
</dbReference>
<accession>A0A4R5DYV2</accession>
<comment type="caution">
    <text evidence="2">The sequence shown here is derived from an EMBL/GenBank/DDBJ whole genome shotgun (WGS) entry which is preliminary data.</text>
</comment>
<gene>
    <name evidence="2" type="ORF">E0F88_07465</name>
</gene>
<name>A0A4R5DYV2_9BACT</name>
<dbReference type="OrthoDB" id="9904499at2"/>
<sequence length="111" mass="12614">MKLIDAIDANAKQRFNLIGENGERISFYLFYLPTQQSWCFNISFNGITANGIQLVTGANILRNFRNRFSFGLACISEDGLDPFYLTDFATGRIKLYLLNQADVDLIETAFE</sequence>